<gene>
    <name evidence="2" type="ORF">ACFPTN_05235</name>
</gene>
<organism evidence="2 3">
    <name type="scientific">Thauera sinica</name>
    <dbReference type="NCBI Taxonomy" id="2665146"/>
    <lineage>
        <taxon>Bacteria</taxon>
        <taxon>Pseudomonadati</taxon>
        <taxon>Pseudomonadota</taxon>
        <taxon>Betaproteobacteria</taxon>
        <taxon>Rhodocyclales</taxon>
        <taxon>Zoogloeaceae</taxon>
        <taxon>Thauera</taxon>
    </lineage>
</organism>
<feature type="domain" description="GP-PDE" evidence="1">
    <location>
        <begin position="20"/>
        <end position="310"/>
    </location>
</feature>
<dbReference type="PANTHER" id="PTHR46211:SF1">
    <property type="entry name" value="GLYCEROPHOSPHODIESTER PHOSPHODIESTERASE, CYTOPLASMIC"/>
    <property type="match status" value="1"/>
</dbReference>
<keyword evidence="3" id="KW-1185">Reference proteome</keyword>
<sequence length="322" mass="34860">MPPARRLQFPSGRPLPAGRALIVGHRGARAFAPENTLAAFEKAAALGCDMVELDVHLSRDGVPVVHHDDRLGRCTDVAIQFPLFAGEFISDFTLEELRVLDAGTWYAHELDLPAERRQAYLRDLTDAELDGHVPAGERERYASGAIRIPTLQEVLALVAEADLMLNVEIKSIPRLYGGIAARVVDEVRAAGLQSSVLVSSFDHEQLVEVRRLDAGIATGVLTSGRLARIADYLALLDADAYHPCCHGEADSLGFDSVHGALDTAAIAALAAAGRMVFVWTCNDAHRMSALDAAGVTGIITDYPNRAAAMRRARHDFPALRWN</sequence>
<dbReference type="EMBL" id="JBHSOG010000015">
    <property type="protein sequence ID" value="MFC5768768.1"/>
    <property type="molecule type" value="Genomic_DNA"/>
</dbReference>
<dbReference type="PROSITE" id="PS50007">
    <property type="entry name" value="PIPLC_X_DOMAIN"/>
    <property type="match status" value="1"/>
</dbReference>
<protein>
    <submittedName>
        <fullName evidence="2">Glycerophosphodiester phosphodiesterase</fullName>
    </submittedName>
</protein>
<evidence type="ECO:0000313" key="2">
    <source>
        <dbReference type="EMBL" id="MFC5768768.1"/>
    </source>
</evidence>
<proteinExistence type="predicted"/>
<dbReference type="InterPro" id="IPR017946">
    <property type="entry name" value="PLC-like_Pdiesterase_TIM-brl"/>
</dbReference>
<dbReference type="PANTHER" id="PTHR46211">
    <property type="entry name" value="GLYCEROPHOSPHORYL DIESTER PHOSPHODIESTERASE"/>
    <property type="match status" value="1"/>
</dbReference>
<dbReference type="InterPro" id="IPR030395">
    <property type="entry name" value="GP_PDE_dom"/>
</dbReference>
<name>A0ABW1ANV9_9RHOO</name>
<evidence type="ECO:0000313" key="3">
    <source>
        <dbReference type="Proteomes" id="UP001595974"/>
    </source>
</evidence>
<evidence type="ECO:0000259" key="1">
    <source>
        <dbReference type="PROSITE" id="PS51704"/>
    </source>
</evidence>
<accession>A0ABW1ANV9</accession>
<comment type="caution">
    <text evidence="2">The sequence shown here is derived from an EMBL/GenBank/DDBJ whole genome shotgun (WGS) entry which is preliminary data.</text>
</comment>
<dbReference type="PROSITE" id="PS51704">
    <property type="entry name" value="GP_PDE"/>
    <property type="match status" value="1"/>
</dbReference>
<dbReference type="Proteomes" id="UP001595974">
    <property type="component" value="Unassembled WGS sequence"/>
</dbReference>
<dbReference type="Gene3D" id="3.20.20.190">
    <property type="entry name" value="Phosphatidylinositol (PI) phosphodiesterase"/>
    <property type="match status" value="1"/>
</dbReference>
<dbReference type="SUPFAM" id="SSF51695">
    <property type="entry name" value="PLC-like phosphodiesterases"/>
    <property type="match status" value="1"/>
</dbReference>
<dbReference type="RefSeq" id="WP_096450544.1">
    <property type="nucleotide sequence ID" value="NZ_JBHSOG010000015.1"/>
</dbReference>
<dbReference type="Pfam" id="PF03009">
    <property type="entry name" value="GDPD"/>
    <property type="match status" value="1"/>
</dbReference>
<reference evidence="3" key="1">
    <citation type="journal article" date="2019" name="Int. J. Syst. Evol. Microbiol.">
        <title>The Global Catalogue of Microorganisms (GCM) 10K type strain sequencing project: providing services to taxonomists for standard genome sequencing and annotation.</title>
        <authorList>
            <consortium name="The Broad Institute Genomics Platform"/>
            <consortium name="The Broad Institute Genome Sequencing Center for Infectious Disease"/>
            <person name="Wu L."/>
            <person name="Ma J."/>
        </authorList>
    </citation>
    <scope>NUCLEOTIDE SEQUENCE [LARGE SCALE GENOMIC DNA]</scope>
    <source>
        <strain evidence="3">SHR3</strain>
    </source>
</reference>